<evidence type="ECO:0000313" key="3">
    <source>
        <dbReference type="Proteomes" id="UP000228758"/>
    </source>
</evidence>
<dbReference type="SUPFAM" id="SSF55826">
    <property type="entry name" value="YbaK/ProRS associated domain"/>
    <property type="match status" value="1"/>
</dbReference>
<dbReference type="InterPro" id="IPR007214">
    <property type="entry name" value="YbaK/aa-tRNA-synth-assoc-dom"/>
</dbReference>
<dbReference type="RefSeq" id="WP_100364407.1">
    <property type="nucleotide sequence ID" value="NZ_PGFF01000001.1"/>
</dbReference>
<dbReference type="AlphaFoldDB" id="A0A2M9CJX6"/>
<dbReference type="EMBL" id="PGFF01000001">
    <property type="protein sequence ID" value="PJJ72189.1"/>
    <property type="molecule type" value="Genomic_DNA"/>
</dbReference>
<dbReference type="Gene3D" id="3.90.960.10">
    <property type="entry name" value="YbaK/aminoacyl-tRNA synthetase-associated domain"/>
    <property type="match status" value="1"/>
</dbReference>
<dbReference type="GO" id="GO:0002161">
    <property type="term" value="F:aminoacyl-tRNA deacylase activity"/>
    <property type="evidence" value="ECO:0007669"/>
    <property type="project" value="InterPro"/>
</dbReference>
<protein>
    <submittedName>
        <fullName evidence="2">Prolyl-tRNA editing enzyme YbaK/EbsC (Cys-tRNA(Pro) deacylase)</fullName>
    </submittedName>
</protein>
<dbReference type="Proteomes" id="UP000228758">
    <property type="component" value="Unassembled WGS sequence"/>
</dbReference>
<keyword evidence="3" id="KW-1185">Reference proteome</keyword>
<feature type="domain" description="YbaK/aminoacyl-tRNA synthetase-associated" evidence="1">
    <location>
        <begin position="29"/>
        <end position="144"/>
    </location>
</feature>
<evidence type="ECO:0000313" key="2">
    <source>
        <dbReference type="EMBL" id="PJJ72189.1"/>
    </source>
</evidence>
<dbReference type="CDD" id="cd04333">
    <property type="entry name" value="ProX_deacylase"/>
    <property type="match status" value="1"/>
</dbReference>
<proteinExistence type="predicted"/>
<sequence length="157" mass="16199">MSEKGTRRFLDRAAELGVDDLDVRVLDDSAHTAAQAATAVGTEVDAIVKSLLLLVGGSPTLALVSGGHRLDTAGLAATLGAEVALADARTVREHAGYSIGGVPPFAHPAPLPTLFDETLLRFDTVWAAAGSAHAVFPIAVDRLRAITGARVVALAER</sequence>
<name>A0A2M9CJX6_9MICO</name>
<evidence type="ECO:0000259" key="1">
    <source>
        <dbReference type="Pfam" id="PF04073"/>
    </source>
</evidence>
<gene>
    <name evidence="2" type="ORF">CLV46_1754</name>
</gene>
<dbReference type="InterPro" id="IPR036754">
    <property type="entry name" value="YbaK/aa-tRNA-synt-asso_dom_sf"/>
</dbReference>
<dbReference type="PANTHER" id="PTHR30411">
    <property type="entry name" value="CYTOPLASMIC PROTEIN"/>
    <property type="match status" value="1"/>
</dbReference>
<accession>A0A2M9CJX6</accession>
<reference evidence="2 3" key="1">
    <citation type="submission" date="2017-11" db="EMBL/GenBank/DDBJ databases">
        <title>Genomic Encyclopedia of Archaeal and Bacterial Type Strains, Phase II (KMG-II): From Individual Species to Whole Genera.</title>
        <authorList>
            <person name="Goeker M."/>
        </authorList>
    </citation>
    <scope>NUCLEOTIDE SEQUENCE [LARGE SCALE GENOMIC DNA]</scope>
    <source>
        <strain evidence="2 3">DSM 27393</strain>
    </source>
</reference>
<dbReference type="OrthoDB" id="8536235at2"/>
<organism evidence="2 3">
    <name type="scientific">Diaminobutyricimonas aerilata</name>
    <dbReference type="NCBI Taxonomy" id="1162967"/>
    <lineage>
        <taxon>Bacteria</taxon>
        <taxon>Bacillati</taxon>
        <taxon>Actinomycetota</taxon>
        <taxon>Actinomycetes</taxon>
        <taxon>Micrococcales</taxon>
        <taxon>Microbacteriaceae</taxon>
        <taxon>Diaminobutyricimonas</taxon>
    </lineage>
</organism>
<dbReference type="Pfam" id="PF04073">
    <property type="entry name" value="tRNA_edit"/>
    <property type="match status" value="1"/>
</dbReference>
<dbReference type="PANTHER" id="PTHR30411:SF1">
    <property type="entry name" value="CYTOPLASMIC PROTEIN"/>
    <property type="match status" value="1"/>
</dbReference>
<comment type="caution">
    <text evidence="2">The sequence shown here is derived from an EMBL/GenBank/DDBJ whole genome shotgun (WGS) entry which is preliminary data.</text>
</comment>